<dbReference type="EMBL" id="CAJNAQ010000002">
    <property type="protein sequence ID" value="CAE6488154.1"/>
    <property type="molecule type" value="Genomic_DNA"/>
</dbReference>
<evidence type="ECO:0000256" key="1">
    <source>
        <dbReference type="SAM" id="Phobius"/>
    </source>
</evidence>
<accession>A0A812EUW7</accession>
<reference evidence="3" key="1">
    <citation type="submission" date="2021-02" db="EMBL/GenBank/DDBJ databases">
        <authorList>
            <person name="Han P."/>
        </authorList>
    </citation>
    <scope>NUCLEOTIDE SEQUENCE</scope>
    <source>
        <strain evidence="3">Candidatus Nitrosotenuis uzonensis 5A</strain>
    </source>
</reference>
<keyword evidence="1" id="KW-0812">Transmembrane</keyword>
<keyword evidence="3" id="KW-0808">Transferase</keyword>
<proteinExistence type="predicted"/>
<dbReference type="RefSeq" id="WP_205098199.1">
    <property type="nucleotide sequence ID" value="NZ_CAJNAQ010000002.1"/>
</dbReference>
<evidence type="ECO:0000313" key="3">
    <source>
        <dbReference type="EMBL" id="CAE6488154.1"/>
    </source>
</evidence>
<dbReference type="AlphaFoldDB" id="A0A812EUW7"/>
<name>A0A812EUW7_9ARCH</name>
<gene>
    <name evidence="3" type="ORF">NUZ5A_20418</name>
</gene>
<keyword evidence="1" id="KW-1133">Transmembrane helix</keyword>
<organism evidence="3 4">
    <name type="scientific">Candidatus Nitrosotenuis uzonensis</name>
    <dbReference type="NCBI Taxonomy" id="1407055"/>
    <lineage>
        <taxon>Archaea</taxon>
        <taxon>Nitrososphaerota</taxon>
        <taxon>Candidatus Nitrosotenuis</taxon>
    </lineage>
</organism>
<dbReference type="Gene3D" id="3.40.50.2000">
    <property type="entry name" value="Glycogen Phosphorylase B"/>
    <property type="match status" value="1"/>
</dbReference>
<protein>
    <submittedName>
        <fullName evidence="3">Putative glycosyl transferases group 1</fullName>
    </submittedName>
</protein>
<dbReference type="SUPFAM" id="SSF53756">
    <property type="entry name" value="UDP-Glycosyltransferase/glycogen phosphorylase"/>
    <property type="match status" value="1"/>
</dbReference>
<keyword evidence="1" id="KW-0472">Membrane</keyword>
<dbReference type="GO" id="GO:0016757">
    <property type="term" value="F:glycosyltransferase activity"/>
    <property type="evidence" value="ECO:0007669"/>
    <property type="project" value="InterPro"/>
</dbReference>
<evidence type="ECO:0000259" key="2">
    <source>
        <dbReference type="Pfam" id="PF00534"/>
    </source>
</evidence>
<evidence type="ECO:0000313" key="4">
    <source>
        <dbReference type="Proteomes" id="UP000655759"/>
    </source>
</evidence>
<dbReference type="Proteomes" id="UP000655759">
    <property type="component" value="Unassembled WGS sequence"/>
</dbReference>
<comment type="caution">
    <text evidence="3">The sequence shown here is derived from an EMBL/GenBank/DDBJ whole genome shotgun (WGS) entry which is preliminary data.</text>
</comment>
<feature type="domain" description="Glycosyl transferase family 1" evidence="2">
    <location>
        <begin position="165"/>
        <end position="329"/>
    </location>
</feature>
<sequence length="386" mass="44959">MKKYRILSIGDTANVISILNKFLKEFSIDIIRFRGKNAEIVESGNRIYFNSDKTLEQVRELERIKSNYNLFIVTGWSGARLAYIAGLNFIWIFTGDDIRHPIFIKDGINDCNFFERLFYRQVFCDVSAYLALIEDTLVDLKRYTDKGILIGAAVDITKFNPDVKPIVLPKKEFTFLSPQRVSYEKGTHIIWDAITKCKNKFKVLQVEWYDDFLPETRVKNKELTKNIPQNVELIPMIKYDEIASYYVAVDAILGQISIGWPGSIEREAASCKKPVLTYINPDYKIVIDNKLVSPPFLPTTKDPVELSRIIDEIIISEKFRKELAEAEYEFVKKTSDPHTIAEKCEDIFKRVLRESNKKKTSSNIRKLFFALSYYTNLKRLFKKFRL</sequence>
<dbReference type="InterPro" id="IPR001296">
    <property type="entry name" value="Glyco_trans_1"/>
</dbReference>
<feature type="transmembrane region" description="Helical" evidence="1">
    <location>
        <begin position="68"/>
        <end position="93"/>
    </location>
</feature>
<dbReference type="Pfam" id="PF00534">
    <property type="entry name" value="Glycos_transf_1"/>
    <property type="match status" value="1"/>
</dbReference>